<keyword evidence="2" id="KW-0328">Glycosyltransferase</keyword>
<organism evidence="4 5">
    <name type="scientific">Acacia crassicarpa</name>
    <name type="common">northern wattle</name>
    <dbReference type="NCBI Taxonomy" id="499986"/>
    <lineage>
        <taxon>Eukaryota</taxon>
        <taxon>Viridiplantae</taxon>
        <taxon>Streptophyta</taxon>
        <taxon>Embryophyta</taxon>
        <taxon>Tracheophyta</taxon>
        <taxon>Spermatophyta</taxon>
        <taxon>Magnoliopsida</taxon>
        <taxon>eudicotyledons</taxon>
        <taxon>Gunneridae</taxon>
        <taxon>Pentapetalae</taxon>
        <taxon>rosids</taxon>
        <taxon>fabids</taxon>
        <taxon>Fabales</taxon>
        <taxon>Fabaceae</taxon>
        <taxon>Caesalpinioideae</taxon>
        <taxon>mimosoid clade</taxon>
        <taxon>Acacieae</taxon>
        <taxon>Acacia</taxon>
    </lineage>
</organism>
<proteinExistence type="inferred from homology"/>
<dbReference type="Gene3D" id="3.40.50.2000">
    <property type="entry name" value="Glycogen Phosphorylase B"/>
    <property type="match status" value="2"/>
</dbReference>
<dbReference type="InterPro" id="IPR002213">
    <property type="entry name" value="UDP_glucos_trans"/>
</dbReference>
<keyword evidence="3" id="KW-0808">Transferase</keyword>
<dbReference type="SUPFAM" id="SSF53756">
    <property type="entry name" value="UDP-Glycosyltransferase/glycogen phosphorylase"/>
    <property type="match status" value="1"/>
</dbReference>
<comment type="caution">
    <text evidence="4">The sequence shown here is derived from an EMBL/GenBank/DDBJ whole genome shotgun (WGS) entry which is preliminary data.</text>
</comment>
<keyword evidence="5" id="KW-1185">Reference proteome</keyword>
<name>A0AAE1N588_9FABA</name>
<evidence type="ECO:0000256" key="3">
    <source>
        <dbReference type="ARBA" id="ARBA00022679"/>
    </source>
</evidence>
<reference evidence="4" key="1">
    <citation type="submission" date="2023-10" db="EMBL/GenBank/DDBJ databases">
        <title>Chromosome-level genome of the transformable northern wattle, Acacia crassicarpa.</title>
        <authorList>
            <person name="Massaro I."/>
            <person name="Sinha N.R."/>
            <person name="Poethig S."/>
            <person name="Leichty A.R."/>
        </authorList>
    </citation>
    <scope>NUCLEOTIDE SEQUENCE</scope>
    <source>
        <strain evidence="4">Acra3RX</strain>
        <tissue evidence="4">Leaf</tissue>
    </source>
</reference>
<evidence type="ECO:0000313" key="5">
    <source>
        <dbReference type="Proteomes" id="UP001293593"/>
    </source>
</evidence>
<comment type="similarity">
    <text evidence="1">Belongs to the UDP-glycosyltransferase family.</text>
</comment>
<gene>
    <name evidence="4" type="ORF">QN277_000525</name>
</gene>
<dbReference type="Proteomes" id="UP001293593">
    <property type="component" value="Unassembled WGS sequence"/>
</dbReference>
<sequence length="355" mass="39939">MTPLFELARLFAARSIDVTFFTTPGNALGLRKAVDKDIAAGQPISLEVFDFPSKQAGTTDGIENLLDTAIDRPTFMAVYRGIAILAQRFQDFILQNPPDCLVVDFVYPWTSDLATRLGIPSIAFNTFCLFTVCAMLSLNSFTIPDSGPYVIPDLPHRISMTAKPPEAFNKPTALRMEASFKTNGIIMNNFAELDGEYVEHYRKISGHRVWHIGPASLIHRTAEEKTERCHENEVNEHECLKWLDSKKPNSVIYVCFGSATRFSDAQLYEMATGLESSGCDFIWVVSVKGKTENETEEEKEKWMPKGFEERVKRENKGMVLRGWAPQLLILGHEAVGAFMTHCGWNSVGGTRWWRA</sequence>
<protein>
    <submittedName>
        <fullName evidence="4">Uncharacterized protein</fullName>
    </submittedName>
</protein>
<evidence type="ECO:0000313" key="4">
    <source>
        <dbReference type="EMBL" id="KAK4283590.1"/>
    </source>
</evidence>
<accession>A0AAE1N588</accession>
<dbReference type="PANTHER" id="PTHR48047">
    <property type="entry name" value="GLYCOSYLTRANSFERASE"/>
    <property type="match status" value="1"/>
</dbReference>
<evidence type="ECO:0000256" key="1">
    <source>
        <dbReference type="ARBA" id="ARBA00009995"/>
    </source>
</evidence>
<evidence type="ECO:0000256" key="2">
    <source>
        <dbReference type="ARBA" id="ARBA00022676"/>
    </source>
</evidence>
<dbReference type="CDD" id="cd03784">
    <property type="entry name" value="GT1_Gtf-like"/>
    <property type="match status" value="1"/>
</dbReference>
<dbReference type="AlphaFoldDB" id="A0AAE1N588"/>
<dbReference type="EMBL" id="JAWXYG010000001">
    <property type="protein sequence ID" value="KAK4283590.1"/>
    <property type="molecule type" value="Genomic_DNA"/>
</dbReference>
<dbReference type="PANTHER" id="PTHR48047:SF45">
    <property type="entry name" value="SCOPOLETIN GLUCOSYLTRANSFERASE-LIKE"/>
    <property type="match status" value="1"/>
</dbReference>
<dbReference type="Pfam" id="PF00201">
    <property type="entry name" value="UDPGT"/>
    <property type="match status" value="1"/>
</dbReference>
<dbReference type="FunFam" id="3.40.50.2000:FF:000060">
    <property type="entry name" value="Glycosyltransferase"/>
    <property type="match status" value="1"/>
</dbReference>
<dbReference type="GO" id="GO:0035251">
    <property type="term" value="F:UDP-glucosyltransferase activity"/>
    <property type="evidence" value="ECO:0007669"/>
    <property type="project" value="TreeGrafter"/>
</dbReference>